<dbReference type="HOGENOM" id="CLU_037256_0_0_1"/>
<comment type="caution">
    <text evidence="5">The sequence shown here is derived from an EMBL/GenBank/DDBJ whole genome shotgun (WGS) entry which is preliminary data.</text>
</comment>
<dbReference type="InterPro" id="IPR036875">
    <property type="entry name" value="Znf_CCHC_sf"/>
</dbReference>
<gene>
    <name evidence="5" type="ORF">BN946_scf184839.g3</name>
</gene>
<evidence type="ECO:0000256" key="2">
    <source>
        <dbReference type="PROSITE-ProRule" id="PRU00047"/>
    </source>
</evidence>
<organism evidence="5 6">
    <name type="scientific">Pycnoporus cinnabarinus</name>
    <name type="common">Cinnabar-red polypore</name>
    <name type="synonym">Trametes cinnabarina</name>
    <dbReference type="NCBI Taxonomy" id="5643"/>
    <lineage>
        <taxon>Eukaryota</taxon>
        <taxon>Fungi</taxon>
        <taxon>Dikarya</taxon>
        <taxon>Basidiomycota</taxon>
        <taxon>Agaricomycotina</taxon>
        <taxon>Agaricomycetes</taxon>
        <taxon>Polyporales</taxon>
        <taxon>Polyporaceae</taxon>
        <taxon>Trametes</taxon>
    </lineage>
</organism>
<reference evidence="5" key="1">
    <citation type="submission" date="2014-01" db="EMBL/GenBank/DDBJ databases">
        <title>The genome of the white-rot fungus Pycnoporus cinnabarinus: a basidiomycete model with a versatile arsenal for lignocellulosic biomass breakdown.</title>
        <authorList>
            <person name="Levasseur A."/>
            <person name="Lomascolo A."/>
            <person name="Ruiz-Duenas F.J."/>
            <person name="Uzan E."/>
            <person name="Piumi F."/>
            <person name="Kues U."/>
            <person name="Ram A.F.J."/>
            <person name="Murat C."/>
            <person name="Haon M."/>
            <person name="Benoit I."/>
            <person name="Arfi Y."/>
            <person name="Chevret D."/>
            <person name="Drula E."/>
            <person name="Kwon M.J."/>
            <person name="Gouret P."/>
            <person name="Lesage-Meessen L."/>
            <person name="Lombard V."/>
            <person name="Mariette J."/>
            <person name="Noirot C."/>
            <person name="Park J."/>
            <person name="Patyshakuliyeva A."/>
            <person name="Wieneger R.A.B."/>
            <person name="Wosten H.A.B."/>
            <person name="Martin F."/>
            <person name="Coutinho P.M."/>
            <person name="de Vries R."/>
            <person name="Martinez A.T."/>
            <person name="Klopp C."/>
            <person name="Pontarotti P."/>
            <person name="Henrissat B."/>
            <person name="Record E."/>
        </authorList>
    </citation>
    <scope>NUCLEOTIDE SEQUENCE [LARGE SCALE GENOMIC DNA]</scope>
    <source>
        <strain evidence="5">BRFM137</strain>
    </source>
</reference>
<name>A0A060SPH1_PYCCI</name>
<feature type="domain" description="CCHC-type" evidence="4">
    <location>
        <begin position="194"/>
        <end position="210"/>
    </location>
</feature>
<dbReference type="GO" id="GO:0008270">
    <property type="term" value="F:zinc ion binding"/>
    <property type="evidence" value="ECO:0007669"/>
    <property type="project" value="UniProtKB-KW"/>
</dbReference>
<dbReference type="InterPro" id="IPR001878">
    <property type="entry name" value="Znf_CCHC"/>
</dbReference>
<dbReference type="SUPFAM" id="SSF57756">
    <property type="entry name" value="Retrovirus zinc finger-like domains"/>
    <property type="match status" value="1"/>
</dbReference>
<keyword evidence="2" id="KW-0863">Zinc-finger</keyword>
<evidence type="ECO:0000259" key="4">
    <source>
        <dbReference type="PROSITE" id="PS50158"/>
    </source>
</evidence>
<evidence type="ECO:0000256" key="1">
    <source>
        <dbReference type="ARBA" id="ARBA00022664"/>
    </source>
</evidence>
<dbReference type="AlphaFoldDB" id="A0A060SPH1"/>
<keyword evidence="1" id="KW-0507">mRNA processing</keyword>
<dbReference type="SMART" id="SM00343">
    <property type="entry name" value="ZnF_C2HC"/>
    <property type="match status" value="1"/>
</dbReference>
<keyword evidence="6" id="KW-1185">Reference proteome</keyword>
<dbReference type="EMBL" id="CCBP010000151">
    <property type="protein sequence ID" value="CDO74298.1"/>
    <property type="molecule type" value="Genomic_DNA"/>
</dbReference>
<dbReference type="PROSITE" id="PS50158">
    <property type="entry name" value="ZF_CCHC"/>
    <property type="match status" value="1"/>
</dbReference>
<evidence type="ECO:0000256" key="3">
    <source>
        <dbReference type="SAM" id="MobiDB-lite"/>
    </source>
</evidence>
<dbReference type="Pfam" id="PF14223">
    <property type="entry name" value="Retrotran_gag_2"/>
    <property type="match status" value="1"/>
</dbReference>
<dbReference type="OMA" id="VMRRASC"/>
<evidence type="ECO:0000313" key="6">
    <source>
        <dbReference type="Proteomes" id="UP000029665"/>
    </source>
</evidence>
<dbReference type="STRING" id="5643.A0A060SPH1"/>
<proteinExistence type="predicted"/>
<dbReference type="GO" id="GO:0003676">
    <property type="term" value="F:nucleic acid binding"/>
    <property type="evidence" value="ECO:0007669"/>
    <property type="project" value="InterPro"/>
</dbReference>
<accession>A0A060SPH1</accession>
<dbReference type="Proteomes" id="UP000029665">
    <property type="component" value="Unassembled WGS sequence"/>
</dbReference>
<feature type="region of interest" description="Disordered" evidence="3">
    <location>
        <begin position="209"/>
        <end position="236"/>
    </location>
</feature>
<keyword evidence="2" id="KW-0862">Zinc</keyword>
<evidence type="ECO:0000313" key="5">
    <source>
        <dbReference type="EMBL" id="CDO74298.1"/>
    </source>
</evidence>
<protein>
    <recommendedName>
        <fullName evidence="4">CCHC-type domain-containing protein</fullName>
    </recommendedName>
</protein>
<dbReference type="GO" id="GO:0006397">
    <property type="term" value="P:mRNA processing"/>
    <property type="evidence" value="ECO:0007669"/>
    <property type="project" value="UniProtKB-KW"/>
</dbReference>
<keyword evidence="2" id="KW-0479">Metal-binding</keyword>
<sequence>MVMRRASCYGIATGTKERLTTRDKQERWDLQAENALTIIGLSIQPDQYEYIRDAKTGPAAWAALCAVYEKNSRANQIALKREFYTTRHNPNALIREYTNHVTALANRLKAIGVTLKDEDIVDVLIFNLDPSWASIASSLSALPGDLKLTDVIGALVDEEARRAPETAISGSTEDTALYTQSRRSRAMNAPQSVKCYICGKPGHISHDCPKRQDQAHVTHNSNSDPDVNHLATGTVW</sequence>
<dbReference type="PANTHER" id="PTHR47481">
    <property type="match status" value="1"/>
</dbReference>
<dbReference type="Pfam" id="PF00098">
    <property type="entry name" value="zf-CCHC"/>
    <property type="match status" value="1"/>
</dbReference>
<dbReference type="Gene3D" id="4.10.60.10">
    <property type="entry name" value="Zinc finger, CCHC-type"/>
    <property type="match status" value="1"/>
</dbReference>
<dbReference type="OrthoDB" id="2802833at2759"/>
<dbReference type="PANTHER" id="PTHR47481:SF7">
    <property type="entry name" value="CCHC-TYPE DOMAIN-CONTAINING PROTEIN"/>
    <property type="match status" value="1"/>
</dbReference>